<proteinExistence type="predicted"/>
<keyword evidence="1" id="KW-1133">Transmembrane helix</keyword>
<dbReference type="EMBL" id="FQUZ01000027">
    <property type="protein sequence ID" value="SHF54251.1"/>
    <property type="molecule type" value="Genomic_DNA"/>
</dbReference>
<keyword evidence="3" id="KW-1185">Reference proteome</keyword>
<dbReference type="AlphaFoldDB" id="A0A1M5CHV6"/>
<dbReference type="Proteomes" id="UP000184327">
    <property type="component" value="Unassembled WGS sequence"/>
</dbReference>
<feature type="transmembrane region" description="Helical" evidence="1">
    <location>
        <begin position="36"/>
        <end position="55"/>
    </location>
</feature>
<name>A0A1M5CHV6_9BURK</name>
<sequence>MKKYLFSRLFWLALGLGAGVLSLATGLSQGKWGASLAGLGMVLMGCLWFLHPVLLRQSLSQQMQEVTATAIGSQRLRTVLLVLGMVLLWSGIVLRYGFDV</sequence>
<evidence type="ECO:0000256" key="1">
    <source>
        <dbReference type="SAM" id="Phobius"/>
    </source>
</evidence>
<dbReference type="STRING" id="1122156.SAMN02745117_02168"/>
<keyword evidence="1" id="KW-0812">Transmembrane</keyword>
<organism evidence="2 3">
    <name type="scientific">Lampropedia hyalina DSM 16112</name>
    <dbReference type="NCBI Taxonomy" id="1122156"/>
    <lineage>
        <taxon>Bacteria</taxon>
        <taxon>Pseudomonadati</taxon>
        <taxon>Pseudomonadota</taxon>
        <taxon>Betaproteobacteria</taxon>
        <taxon>Burkholderiales</taxon>
        <taxon>Comamonadaceae</taxon>
        <taxon>Lampropedia</taxon>
    </lineage>
</organism>
<reference evidence="2 3" key="1">
    <citation type="submission" date="2016-11" db="EMBL/GenBank/DDBJ databases">
        <authorList>
            <person name="Jaros S."/>
            <person name="Januszkiewicz K."/>
            <person name="Wedrychowicz H."/>
        </authorList>
    </citation>
    <scope>NUCLEOTIDE SEQUENCE [LARGE SCALE GENOMIC DNA]</scope>
    <source>
        <strain evidence="2 3">DSM 16112</strain>
    </source>
</reference>
<gene>
    <name evidence="2" type="ORF">SAMN02745117_02168</name>
</gene>
<keyword evidence="1" id="KW-0472">Membrane</keyword>
<dbReference type="RefSeq" id="WP_143164502.1">
    <property type="nucleotide sequence ID" value="NZ_FQUZ01000027.1"/>
</dbReference>
<evidence type="ECO:0000313" key="3">
    <source>
        <dbReference type="Proteomes" id="UP000184327"/>
    </source>
</evidence>
<evidence type="ECO:0000313" key="2">
    <source>
        <dbReference type="EMBL" id="SHF54251.1"/>
    </source>
</evidence>
<protein>
    <submittedName>
        <fullName evidence="2">Uncharacterized protein</fullName>
    </submittedName>
</protein>
<accession>A0A1M5CHV6</accession>
<feature type="transmembrane region" description="Helical" evidence="1">
    <location>
        <begin position="76"/>
        <end position="98"/>
    </location>
</feature>